<dbReference type="InterPro" id="IPR006101">
    <property type="entry name" value="Glyco_hydro_2"/>
</dbReference>
<feature type="domain" description="Glycoside hydrolase family 2 catalytic" evidence="5">
    <location>
        <begin position="338"/>
        <end position="552"/>
    </location>
</feature>
<keyword evidence="8" id="KW-1185">Reference proteome</keyword>
<protein>
    <submittedName>
        <fullName evidence="7">Beta-galactosidase/beta-glucuronidase</fullName>
    </submittedName>
</protein>
<dbReference type="InterPro" id="IPR036156">
    <property type="entry name" value="Beta-gal/glucu_dom_sf"/>
</dbReference>
<evidence type="ECO:0000256" key="2">
    <source>
        <dbReference type="ARBA" id="ARBA00022801"/>
    </source>
</evidence>
<evidence type="ECO:0000313" key="7">
    <source>
        <dbReference type="EMBL" id="AGA57116.1"/>
    </source>
</evidence>
<dbReference type="Pfam" id="PF02836">
    <property type="entry name" value="Glyco_hydro_2_C"/>
    <property type="match status" value="1"/>
</dbReference>
<dbReference type="GO" id="GO:0005975">
    <property type="term" value="P:carbohydrate metabolic process"/>
    <property type="evidence" value="ECO:0007669"/>
    <property type="project" value="InterPro"/>
</dbReference>
<comment type="similarity">
    <text evidence="1">Belongs to the glycosyl hydrolase 2 family.</text>
</comment>
<reference evidence="8" key="1">
    <citation type="submission" date="2012-01" db="EMBL/GenBank/DDBJ databases">
        <title>Complete sequence of chromosome of Thermobacillus composti KWC4.</title>
        <authorList>
            <person name="Lucas S."/>
            <person name="Han J."/>
            <person name="Lapidus A."/>
            <person name="Cheng J.-F."/>
            <person name="Goodwin L."/>
            <person name="Pitluck S."/>
            <person name="Peters L."/>
            <person name="Ovchinnikova G."/>
            <person name="Teshima H."/>
            <person name="Detter J.C."/>
            <person name="Han C."/>
            <person name="Tapia R."/>
            <person name="Land M."/>
            <person name="Hauser L."/>
            <person name="Kyrpides N."/>
            <person name="Ivanova N."/>
            <person name="Pagani I."/>
            <person name="Anderson I."/>
            <person name="Woyke T."/>
        </authorList>
    </citation>
    <scope>NUCLEOTIDE SEQUENCE [LARGE SCALE GENOMIC DNA]</scope>
    <source>
        <strain evidence="8">DSM 18247 / JCM 13945 / KWC4</strain>
    </source>
</reference>
<dbReference type="Gene3D" id="2.60.120.260">
    <property type="entry name" value="Galactose-binding domain-like"/>
    <property type="match status" value="1"/>
</dbReference>
<proteinExistence type="inferred from homology"/>
<evidence type="ECO:0000259" key="6">
    <source>
        <dbReference type="Pfam" id="PF02837"/>
    </source>
</evidence>
<dbReference type="PANTHER" id="PTHR42732">
    <property type="entry name" value="BETA-GALACTOSIDASE"/>
    <property type="match status" value="1"/>
</dbReference>
<keyword evidence="2" id="KW-0378">Hydrolase</keyword>
<dbReference type="AlphaFoldDB" id="L0EBQ8"/>
<dbReference type="InterPro" id="IPR008979">
    <property type="entry name" value="Galactose-bd-like_sf"/>
</dbReference>
<dbReference type="Gene3D" id="2.60.40.10">
    <property type="entry name" value="Immunoglobulins"/>
    <property type="match status" value="1"/>
</dbReference>
<feature type="domain" description="Glycosyl hydrolases family 2 sugar binding" evidence="6">
    <location>
        <begin position="32"/>
        <end position="200"/>
    </location>
</feature>
<dbReference type="SUPFAM" id="SSF51445">
    <property type="entry name" value="(Trans)glycosidases"/>
    <property type="match status" value="1"/>
</dbReference>
<evidence type="ECO:0000259" key="5">
    <source>
        <dbReference type="Pfam" id="PF02836"/>
    </source>
</evidence>
<dbReference type="SUPFAM" id="SSF49785">
    <property type="entry name" value="Galactose-binding domain-like"/>
    <property type="match status" value="1"/>
</dbReference>
<dbReference type="InterPro" id="IPR013783">
    <property type="entry name" value="Ig-like_fold"/>
</dbReference>
<dbReference type="STRING" id="717605.Theco_0925"/>
<name>L0EBQ8_THECK</name>
<dbReference type="Pfam" id="PF02837">
    <property type="entry name" value="Glyco_hydro_2_N"/>
    <property type="match status" value="1"/>
</dbReference>
<dbReference type="Proteomes" id="UP000010795">
    <property type="component" value="Chromosome"/>
</dbReference>
<dbReference type="InterPro" id="IPR006102">
    <property type="entry name" value="Ig-like_GH2"/>
</dbReference>
<dbReference type="HOGENOM" id="CLU_415520_0_0_9"/>
<dbReference type="KEGG" id="tco:Theco_0925"/>
<dbReference type="PRINTS" id="PR00132">
    <property type="entry name" value="GLHYDRLASE2"/>
</dbReference>
<keyword evidence="3" id="KW-0326">Glycosidase</keyword>
<dbReference type="PANTHER" id="PTHR42732:SF1">
    <property type="entry name" value="BETA-MANNOSIDASE"/>
    <property type="match status" value="1"/>
</dbReference>
<dbReference type="InterPro" id="IPR006104">
    <property type="entry name" value="Glyco_hydro_2_N"/>
</dbReference>
<evidence type="ECO:0000259" key="4">
    <source>
        <dbReference type="Pfam" id="PF00703"/>
    </source>
</evidence>
<dbReference type="Gene3D" id="3.20.20.80">
    <property type="entry name" value="Glycosidases"/>
    <property type="match status" value="1"/>
</dbReference>
<dbReference type="InterPro" id="IPR017853">
    <property type="entry name" value="GH"/>
</dbReference>
<evidence type="ECO:0000256" key="1">
    <source>
        <dbReference type="ARBA" id="ARBA00007401"/>
    </source>
</evidence>
<sequence length="661" mass="75777">MMLSSIDGATVPFQNGIPVPTFEPQDRPVIPLNGKWLKKRFHADHDLTMSPRNQAWLLELNAREKDFLTEREFCDWEPHEVPLPENRLSGLEAANAAETYEDGVWYCRTFHVDLKEPGQIYTLKALAMSYVADIWINGEWAGYHEGGFTPFALDVTSLLRDGENEIRIRIDNPPWGSRIDTIPAVAGTDFFNYTGIIQDLYIELTDAVHIVRADIVPLSTSGELKITVVLENRGDVERTVRLTGALYETDPEREDFLDSPLASSIIDGPAEVNKELIRSVVIAAGETRAVLFHATILSPRLWSIWQPNLYVAQFSLSENGKCIDRLCTQFGVRVVRTNRTHILLNDAPVFLAGIARHEEWPEFGRTAAWERIRDDLRQIRQLHANMVRTGHYPNHVYTYLLLDRLGLLAMSEIPLWQLETAHFKVQEERKLPEQMWREMVFSQYNRPSVILWSTQNESRDVWHRLAYNRRLVRELRKCYDDGRLITQSAAADQPGAHDPSMEPLDVAGWTMYFGIFHGGTYYNGTRNFLEESHRAYPDKPILNTEFGHWTGERDQEEDKQLDTYADTLRALMEKAVLRPDGTVNPAGYVAGIDFWIMYNWYVNHNQWVNTFGIYHMDRQKAKSVAWLIKNDYGKITGPNRGIALSGEGRAGRVKESRGGDA</sequence>
<dbReference type="eggNOG" id="COG3250">
    <property type="taxonomic scope" value="Bacteria"/>
</dbReference>
<dbReference type="InterPro" id="IPR006103">
    <property type="entry name" value="Glyco_hydro_2_cat"/>
</dbReference>
<accession>L0EBQ8</accession>
<evidence type="ECO:0000313" key="8">
    <source>
        <dbReference type="Proteomes" id="UP000010795"/>
    </source>
</evidence>
<evidence type="ECO:0000256" key="3">
    <source>
        <dbReference type="ARBA" id="ARBA00023295"/>
    </source>
</evidence>
<gene>
    <name evidence="7" type="ordered locus">Theco_0925</name>
</gene>
<dbReference type="EMBL" id="CP003255">
    <property type="protein sequence ID" value="AGA57116.1"/>
    <property type="molecule type" value="Genomic_DNA"/>
</dbReference>
<dbReference type="InterPro" id="IPR051913">
    <property type="entry name" value="GH2_Domain-Containing"/>
</dbReference>
<organism evidence="7 8">
    <name type="scientific">Thermobacillus composti (strain DSM 18247 / JCM 13945 / KWC4)</name>
    <dbReference type="NCBI Taxonomy" id="717605"/>
    <lineage>
        <taxon>Bacteria</taxon>
        <taxon>Bacillati</taxon>
        <taxon>Bacillota</taxon>
        <taxon>Bacilli</taxon>
        <taxon>Bacillales</taxon>
        <taxon>Paenibacillaceae</taxon>
        <taxon>Thermobacillus</taxon>
    </lineage>
</organism>
<dbReference type="SUPFAM" id="SSF49303">
    <property type="entry name" value="beta-Galactosidase/glucuronidase domain"/>
    <property type="match status" value="1"/>
</dbReference>
<dbReference type="Pfam" id="PF00703">
    <property type="entry name" value="Glyco_hydro_2"/>
    <property type="match status" value="1"/>
</dbReference>
<dbReference type="GO" id="GO:0004553">
    <property type="term" value="F:hydrolase activity, hydrolyzing O-glycosyl compounds"/>
    <property type="evidence" value="ECO:0007669"/>
    <property type="project" value="InterPro"/>
</dbReference>
<feature type="domain" description="Glycoside hydrolase family 2 immunoglobulin-like beta-sandwich" evidence="4">
    <location>
        <begin position="209"/>
        <end position="333"/>
    </location>
</feature>
<dbReference type="OrthoDB" id="9762066at2"/>